<sequence length="298" mass="32525">MAAEDKWCVVTGGRGFAARHLVEMLIRHNEYSVRIADLEDSIVLEPAEQLGLLGQALHSGRAQYVSLDLRNKAQVLKGVEVVFHMAAPNSSINNYQLHYSVNVQGEPHSSACLLVQSLNLTEIFPMQGTKNVIDACVEQKVKRLIYTSSPSVVFDGVHGIHNGDETMPYTPSPNDHYSATKAEGETLVIKANGTNGLLTCCIRPSSIFGPGDRLLVPTLVDSARKGKSKFLIGDGNNIYDFTYVGNVAHAHICAERALASEGPVSEKAAGEAYFITNMEPMKFWEFVSVVLDGLGYER</sequence>
<dbReference type="EMBL" id="CP144699">
    <property type="protein sequence ID" value="WVZ18637.1"/>
    <property type="molecule type" value="Genomic_DNA"/>
</dbReference>
<evidence type="ECO:0000259" key="3">
    <source>
        <dbReference type="Pfam" id="PF01073"/>
    </source>
</evidence>
<keyword evidence="1" id="KW-0521">NADP</keyword>
<evidence type="ECO:0000313" key="5">
    <source>
        <dbReference type="Proteomes" id="UP001374535"/>
    </source>
</evidence>
<gene>
    <name evidence="4" type="ORF">V8G54_005959</name>
</gene>
<name>A0AAQ3P1B9_VIGMU</name>
<dbReference type="Proteomes" id="UP001374535">
    <property type="component" value="Chromosome 2"/>
</dbReference>
<dbReference type="InterPro" id="IPR036291">
    <property type="entry name" value="NAD(P)-bd_dom_sf"/>
</dbReference>
<dbReference type="GO" id="GO:0016616">
    <property type="term" value="F:oxidoreductase activity, acting on the CH-OH group of donors, NAD or NADP as acceptor"/>
    <property type="evidence" value="ECO:0007669"/>
    <property type="project" value="InterPro"/>
</dbReference>
<organism evidence="4 5">
    <name type="scientific">Vigna mungo</name>
    <name type="common">Black gram</name>
    <name type="synonym">Phaseolus mungo</name>
    <dbReference type="NCBI Taxonomy" id="3915"/>
    <lineage>
        <taxon>Eukaryota</taxon>
        <taxon>Viridiplantae</taxon>
        <taxon>Streptophyta</taxon>
        <taxon>Embryophyta</taxon>
        <taxon>Tracheophyta</taxon>
        <taxon>Spermatophyta</taxon>
        <taxon>Magnoliopsida</taxon>
        <taxon>eudicotyledons</taxon>
        <taxon>Gunneridae</taxon>
        <taxon>Pentapetalae</taxon>
        <taxon>rosids</taxon>
        <taxon>fabids</taxon>
        <taxon>Fabales</taxon>
        <taxon>Fabaceae</taxon>
        <taxon>Papilionoideae</taxon>
        <taxon>50 kb inversion clade</taxon>
        <taxon>NPAAA clade</taxon>
        <taxon>indigoferoid/millettioid clade</taxon>
        <taxon>Phaseoleae</taxon>
        <taxon>Vigna</taxon>
    </lineage>
</organism>
<evidence type="ECO:0000256" key="1">
    <source>
        <dbReference type="ARBA" id="ARBA00022857"/>
    </source>
</evidence>
<evidence type="ECO:0000313" key="4">
    <source>
        <dbReference type="EMBL" id="WVZ18637.1"/>
    </source>
</evidence>
<feature type="domain" description="3-beta hydroxysteroid dehydrogenase/isomerase" evidence="3">
    <location>
        <begin position="126"/>
        <end position="297"/>
    </location>
</feature>
<feature type="domain" description="3-beta hydroxysteroid dehydrogenase/isomerase" evidence="3">
    <location>
        <begin position="9"/>
        <end position="105"/>
    </location>
</feature>
<dbReference type="SUPFAM" id="SSF51735">
    <property type="entry name" value="NAD(P)-binding Rossmann-fold domains"/>
    <property type="match status" value="1"/>
</dbReference>
<dbReference type="GO" id="GO:0006694">
    <property type="term" value="P:steroid biosynthetic process"/>
    <property type="evidence" value="ECO:0007669"/>
    <property type="project" value="InterPro"/>
</dbReference>
<keyword evidence="5" id="KW-1185">Reference proteome</keyword>
<evidence type="ECO:0000256" key="2">
    <source>
        <dbReference type="ARBA" id="ARBA00023002"/>
    </source>
</evidence>
<reference evidence="4 5" key="1">
    <citation type="journal article" date="2023" name="Life. Sci Alliance">
        <title>Evolutionary insights into 3D genome organization and epigenetic landscape of Vigna mungo.</title>
        <authorList>
            <person name="Junaid A."/>
            <person name="Singh B."/>
            <person name="Bhatia S."/>
        </authorList>
    </citation>
    <scope>NUCLEOTIDE SEQUENCE [LARGE SCALE GENOMIC DNA]</scope>
    <source>
        <strain evidence="4">Urdbean</strain>
    </source>
</reference>
<protein>
    <recommendedName>
        <fullName evidence="3">3-beta hydroxysteroid dehydrogenase/isomerase domain-containing protein</fullName>
    </recommendedName>
</protein>
<dbReference type="Pfam" id="PF01073">
    <property type="entry name" value="3Beta_HSD"/>
    <property type="match status" value="2"/>
</dbReference>
<dbReference type="AlphaFoldDB" id="A0AAQ3P1B9"/>
<dbReference type="InterPro" id="IPR002225">
    <property type="entry name" value="3Beta_OHSteriod_DH/Estase"/>
</dbReference>
<dbReference type="PANTHER" id="PTHR10366">
    <property type="entry name" value="NAD DEPENDENT EPIMERASE/DEHYDRATASE"/>
    <property type="match status" value="1"/>
</dbReference>
<proteinExistence type="predicted"/>
<dbReference type="InterPro" id="IPR050425">
    <property type="entry name" value="NAD(P)_dehydrat-like"/>
</dbReference>
<accession>A0AAQ3P1B9</accession>
<keyword evidence="2" id="KW-0560">Oxidoreductase</keyword>
<dbReference type="PANTHER" id="PTHR10366:SF564">
    <property type="entry name" value="STEROL-4-ALPHA-CARBOXYLATE 3-DEHYDROGENASE, DECARBOXYLATING"/>
    <property type="match status" value="1"/>
</dbReference>
<dbReference type="Gene3D" id="3.40.50.720">
    <property type="entry name" value="NAD(P)-binding Rossmann-like Domain"/>
    <property type="match status" value="2"/>
</dbReference>